<dbReference type="PANTHER" id="PTHR45614">
    <property type="entry name" value="MYB PROTEIN-RELATED"/>
    <property type="match status" value="1"/>
</dbReference>
<dbReference type="InterPro" id="IPR017930">
    <property type="entry name" value="Myb_dom"/>
</dbReference>
<dbReference type="Proteomes" id="UP000001542">
    <property type="component" value="Unassembled WGS sequence"/>
</dbReference>
<reference evidence="3" key="1">
    <citation type="submission" date="2006-10" db="EMBL/GenBank/DDBJ databases">
        <authorList>
            <person name="Amadeo P."/>
            <person name="Zhao Q."/>
            <person name="Wortman J."/>
            <person name="Fraser-Liggett C."/>
            <person name="Carlton J."/>
        </authorList>
    </citation>
    <scope>NUCLEOTIDE SEQUENCE</scope>
    <source>
        <strain evidence="3">G3</strain>
    </source>
</reference>
<sequence length="179" mass="21157">MIPHDRINEYNNLLGQCNKLTLEESITNKKRFTTQEDNLLRFLVDVFGTENWKVISKYCLSKTSRQCRERYSTYLAPGIRHDDFSPDEDREIILKVQQFGPKWVEISSFFKGRSPNSLKNRYNVHIMRKKKISMEKPKKLPDPPKIEHEPAKDMAEDLIEQLWTEKDVKGFGLESMFSE</sequence>
<reference evidence="3" key="2">
    <citation type="journal article" date="2007" name="Science">
        <title>Draft genome sequence of the sexually transmitted pathogen Trichomonas vaginalis.</title>
        <authorList>
            <person name="Carlton J.M."/>
            <person name="Hirt R.P."/>
            <person name="Silva J.C."/>
            <person name="Delcher A.L."/>
            <person name="Schatz M."/>
            <person name="Zhao Q."/>
            <person name="Wortman J.R."/>
            <person name="Bidwell S.L."/>
            <person name="Alsmark U.C.M."/>
            <person name="Besteiro S."/>
            <person name="Sicheritz-Ponten T."/>
            <person name="Noel C.J."/>
            <person name="Dacks J.B."/>
            <person name="Foster P.G."/>
            <person name="Simillion C."/>
            <person name="Van de Peer Y."/>
            <person name="Miranda-Saavedra D."/>
            <person name="Barton G.J."/>
            <person name="Westrop G.D."/>
            <person name="Mueller S."/>
            <person name="Dessi D."/>
            <person name="Fiori P.L."/>
            <person name="Ren Q."/>
            <person name="Paulsen I."/>
            <person name="Zhang H."/>
            <person name="Bastida-Corcuera F.D."/>
            <person name="Simoes-Barbosa A."/>
            <person name="Brown M.T."/>
            <person name="Hayes R.D."/>
            <person name="Mukherjee M."/>
            <person name="Okumura C.Y."/>
            <person name="Schneider R."/>
            <person name="Smith A.J."/>
            <person name="Vanacova S."/>
            <person name="Villalvazo M."/>
            <person name="Haas B.J."/>
            <person name="Pertea M."/>
            <person name="Feldblyum T.V."/>
            <person name="Utterback T.R."/>
            <person name="Shu C.L."/>
            <person name="Osoegawa K."/>
            <person name="de Jong P.J."/>
            <person name="Hrdy I."/>
            <person name="Horvathova L."/>
            <person name="Zubacova Z."/>
            <person name="Dolezal P."/>
            <person name="Malik S.B."/>
            <person name="Logsdon J.M. Jr."/>
            <person name="Henze K."/>
            <person name="Gupta A."/>
            <person name="Wang C.C."/>
            <person name="Dunne R.L."/>
            <person name="Upcroft J.A."/>
            <person name="Upcroft P."/>
            <person name="White O."/>
            <person name="Salzberg S.L."/>
            <person name="Tang P."/>
            <person name="Chiu C.-H."/>
            <person name="Lee Y.-S."/>
            <person name="Embley T.M."/>
            <person name="Coombs G.H."/>
            <person name="Mottram J.C."/>
            <person name="Tachezy J."/>
            <person name="Fraser-Liggett C.M."/>
            <person name="Johnson P.J."/>
        </authorList>
    </citation>
    <scope>NUCLEOTIDE SEQUENCE [LARGE SCALE GENOMIC DNA]</scope>
    <source>
        <strain evidence="3">G3</strain>
    </source>
</reference>
<dbReference type="AlphaFoldDB" id="A2GFN5"/>
<dbReference type="SMR" id="A2GFN5"/>
<dbReference type="Gene3D" id="1.10.10.60">
    <property type="entry name" value="Homeodomain-like"/>
    <property type="match status" value="2"/>
</dbReference>
<proteinExistence type="predicted"/>
<dbReference type="GO" id="GO:0000978">
    <property type="term" value="F:RNA polymerase II cis-regulatory region sequence-specific DNA binding"/>
    <property type="evidence" value="ECO:0000318"/>
    <property type="project" value="GO_Central"/>
</dbReference>
<evidence type="ECO:0000313" key="4">
    <source>
        <dbReference type="Proteomes" id="UP000001542"/>
    </source>
</evidence>
<feature type="domain" description="HTH myb-type" evidence="2">
    <location>
        <begin position="76"/>
        <end position="130"/>
    </location>
</feature>
<dbReference type="KEGG" id="tva:4741665"/>
<dbReference type="VEuPathDB" id="TrichDB:TVAG_073430"/>
<evidence type="ECO:0000313" key="3">
    <source>
        <dbReference type="EMBL" id="EAX84033.1"/>
    </source>
</evidence>
<evidence type="ECO:0000259" key="2">
    <source>
        <dbReference type="PROSITE" id="PS51294"/>
    </source>
</evidence>
<gene>
    <name evidence="3" type="ORF">TVAG_073430</name>
</gene>
<dbReference type="PROSITE" id="PS50090">
    <property type="entry name" value="MYB_LIKE"/>
    <property type="match status" value="2"/>
</dbReference>
<keyword evidence="4" id="KW-1185">Reference proteome</keyword>
<dbReference type="GO" id="GO:0000981">
    <property type="term" value="F:DNA-binding transcription factor activity, RNA polymerase II-specific"/>
    <property type="evidence" value="ECO:0000318"/>
    <property type="project" value="GO_Central"/>
</dbReference>
<keyword evidence="3" id="KW-0238">DNA-binding</keyword>
<dbReference type="CDD" id="cd00167">
    <property type="entry name" value="SANT"/>
    <property type="match status" value="2"/>
</dbReference>
<dbReference type="OrthoDB" id="2143914at2759"/>
<dbReference type="SMART" id="SM00717">
    <property type="entry name" value="SANT"/>
    <property type="match status" value="2"/>
</dbReference>
<dbReference type="PANTHER" id="PTHR45614:SF253">
    <property type="entry name" value="CHROMOSOME UNDETERMINED SCAFFOLD_38, WHOLE GENOME SHOTGUN SEQUENCE"/>
    <property type="match status" value="1"/>
</dbReference>
<dbReference type="SUPFAM" id="SSF46689">
    <property type="entry name" value="Homeodomain-like"/>
    <property type="match status" value="1"/>
</dbReference>
<feature type="domain" description="HTH myb-type" evidence="2">
    <location>
        <begin position="24"/>
        <end position="75"/>
    </location>
</feature>
<dbReference type="InterPro" id="IPR009057">
    <property type="entry name" value="Homeodomain-like_sf"/>
</dbReference>
<dbReference type="EMBL" id="DS115589">
    <property type="protein sequence ID" value="EAX84033.1"/>
    <property type="molecule type" value="Genomic_DNA"/>
</dbReference>
<dbReference type="eggNOG" id="KOG0048">
    <property type="taxonomic scope" value="Eukaryota"/>
</dbReference>
<name>A2GFN5_TRIV3</name>
<dbReference type="Pfam" id="PF13921">
    <property type="entry name" value="Myb_DNA-bind_6"/>
    <property type="match status" value="1"/>
</dbReference>
<organism evidence="3 4">
    <name type="scientific">Trichomonas vaginalis (strain ATCC PRA-98 / G3)</name>
    <dbReference type="NCBI Taxonomy" id="412133"/>
    <lineage>
        <taxon>Eukaryota</taxon>
        <taxon>Metamonada</taxon>
        <taxon>Parabasalia</taxon>
        <taxon>Trichomonadida</taxon>
        <taxon>Trichomonadidae</taxon>
        <taxon>Trichomonas</taxon>
    </lineage>
</organism>
<dbReference type="GO" id="GO:0006355">
    <property type="term" value="P:regulation of DNA-templated transcription"/>
    <property type="evidence" value="ECO:0000318"/>
    <property type="project" value="GO_Central"/>
</dbReference>
<dbReference type="STRING" id="5722.A2GFN5"/>
<evidence type="ECO:0000259" key="1">
    <source>
        <dbReference type="PROSITE" id="PS50090"/>
    </source>
</evidence>
<protein>
    <submittedName>
        <fullName evidence="3">Myb-like DNA-binding domain containing protein</fullName>
    </submittedName>
</protein>
<dbReference type="InterPro" id="IPR050560">
    <property type="entry name" value="MYB_TF"/>
</dbReference>
<feature type="domain" description="Myb-like" evidence="1">
    <location>
        <begin position="24"/>
        <end position="75"/>
    </location>
</feature>
<dbReference type="PROSITE" id="PS51294">
    <property type="entry name" value="HTH_MYB"/>
    <property type="match status" value="2"/>
</dbReference>
<dbReference type="InParanoid" id="A2GFN5"/>
<accession>A2GFN5</accession>
<dbReference type="VEuPathDB" id="TrichDB:TVAGG3_0286380"/>
<dbReference type="GO" id="GO:0005634">
    <property type="term" value="C:nucleus"/>
    <property type="evidence" value="ECO:0000318"/>
    <property type="project" value="GO_Central"/>
</dbReference>
<dbReference type="InterPro" id="IPR001005">
    <property type="entry name" value="SANT/Myb"/>
</dbReference>
<feature type="domain" description="Myb-like" evidence="1">
    <location>
        <begin position="76"/>
        <end position="126"/>
    </location>
</feature>